<gene>
    <name evidence="3" type="ORF">ACFOVU_07200</name>
</gene>
<feature type="transmembrane region" description="Helical" evidence="2">
    <location>
        <begin position="244"/>
        <end position="266"/>
    </location>
</feature>
<feature type="compositionally biased region" description="Acidic residues" evidence="1">
    <location>
        <begin position="184"/>
        <end position="209"/>
    </location>
</feature>
<comment type="caution">
    <text evidence="3">The sequence shown here is derived from an EMBL/GenBank/DDBJ whole genome shotgun (WGS) entry which is preliminary data.</text>
</comment>
<evidence type="ECO:0000256" key="1">
    <source>
        <dbReference type="SAM" id="MobiDB-lite"/>
    </source>
</evidence>
<dbReference type="EMBL" id="JBHSBH010000004">
    <property type="protein sequence ID" value="MFC3995694.1"/>
    <property type="molecule type" value="Genomic_DNA"/>
</dbReference>
<dbReference type="RefSeq" id="WP_378531023.1">
    <property type="nucleotide sequence ID" value="NZ_JBHSBH010000004.1"/>
</dbReference>
<keyword evidence="2" id="KW-1133">Transmembrane helix</keyword>
<reference evidence="4" key="1">
    <citation type="journal article" date="2019" name="Int. J. Syst. Evol. Microbiol.">
        <title>The Global Catalogue of Microorganisms (GCM) 10K type strain sequencing project: providing services to taxonomists for standard genome sequencing and annotation.</title>
        <authorList>
            <consortium name="The Broad Institute Genomics Platform"/>
            <consortium name="The Broad Institute Genome Sequencing Center for Infectious Disease"/>
            <person name="Wu L."/>
            <person name="Ma J."/>
        </authorList>
    </citation>
    <scope>NUCLEOTIDE SEQUENCE [LARGE SCALE GENOMIC DNA]</scope>
    <source>
        <strain evidence="4">TBRC 1826</strain>
    </source>
</reference>
<feature type="region of interest" description="Disordered" evidence="1">
    <location>
        <begin position="20"/>
        <end position="44"/>
    </location>
</feature>
<protein>
    <submittedName>
        <fullName evidence="3">Uncharacterized protein</fullName>
    </submittedName>
</protein>
<sequence>MSSSDTPIQYGHVKSSYFWDDGSGINGDTGAPASGEPMQKGLFASPSWPLGTEGYVEYNGQRADFFIGDRGPGDPAEGCNVLLDLDGQTFAELTGQSWDDTSLTVSGGEGHIDLEYYITKWGDGPGTPGAPQPMSGSQECTDAVSPLPEDTSADEQTAADTQAADAQAEEEQAAAEEKSAEESQQAEDEAAEAEEEQAAEDSEQEDDEATAAAAPQGDDGSQTGVEAETAANDLSGLSLAGAELPIAAGALTLAVLPALAVALFFAKVRPALDYAKGSDEDGRHRAASVFTAEGIRRVAGSVRERVTRLRDEYMR</sequence>
<name>A0ABV8FHW8_9ACTN</name>
<organism evidence="3 4">
    <name type="scientific">Nocardiopsis sediminis</name>
    <dbReference type="NCBI Taxonomy" id="1778267"/>
    <lineage>
        <taxon>Bacteria</taxon>
        <taxon>Bacillati</taxon>
        <taxon>Actinomycetota</taxon>
        <taxon>Actinomycetes</taxon>
        <taxon>Streptosporangiales</taxon>
        <taxon>Nocardiopsidaceae</taxon>
        <taxon>Nocardiopsis</taxon>
    </lineage>
</organism>
<dbReference type="Proteomes" id="UP001595847">
    <property type="component" value="Unassembled WGS sequence"/>
</dbReference>
<evidence type="ECO:0000313" key="4">
    <source>
        <dbReference type="Proteomes" id="UP001595847"/>
    </source>
</evidence>
<proteinExistence type="predicted"/>
<accession>A0ABV8FHW8</accession>
<evidence type="ECO:0000256" key="2">
    <source>
        <dbReference type="SAM" id="Phobius"/>
    </source>
</evidence>
<feature type="compositionally biased region" description="Low complexity" evidence="1">
    <location>
        <begin position="154"/>
        <end position="166"/>
    </location>
</feature>
<feature type="region of interest" description="Disordered" evidence="1">
    <location>
        <begin position="123"/>
        <end position="225"/>
    </location>
</feature>
<keyword evidence="4" id="KW-1185">Reference proteome</keyword>
<evidence type="ECO:0000313" key="3">
    <source>
        <dbReference type="EMBL" id="MFC3995694.1"/>
    </source>
</evidence>
<keyword evidence="2" id="KW-0472">Membrane</keyword>
<keyword evidence="2" id="KW-0812">Transmembrane</keyword>